<feature type="domain" description="Acyl-CoA oxidase/dehydrogenase middle" evidence="15">
    <location>
        <begin position="160"/>
        <end position="258"/>
    </location>
</feature>
<keyword evidence="4 13" id="KW-0285">Flavoprotein</keyword>
<keyword evidence="8" id="KW-0496">Mitochondrion</keyword>
<dbReference type="PANTHER" id="PTHR42807:SF1">
    <property type="entry name" value="GLUTARYL-COA DEHYDROGENASE, MITOCHONDRIAL"/>
    <property type="match status" value="1"/>
</dbReference>
<evidence type="ECO:0000259" key="15">
    <source>
        <dbReference type="Pfam" id="PF02770"/>
    </source>
</evidence>
<dbReference type="InterPro" id="IPR006091">
    <property type="entry name" value="Acyl-CoA_Oxase/DH_mid-dom"/>
</dbReference>
<dbReference type="InterPro" id="IPR046373">
    <property type="entry name" value="Acyl-CoA_Oxase/DH_mid-dom_sf"/>
</dbReference>
<comment type="catalytic activity">
    <reaction evidence="12">
        <text>glutaryl-CoA + oxidized [electron-transfer flavoprotein] + 2 H(+) = (2E)-butenoyl-CoA + reduced [electron-transfer flavoprotein] + CO2</text>
        <dbReference type="Rhea" id="RHEA:13389"/>
        <dbReference type="Rhea" id="RHEA-COMP:10685"/>
        <dbReference type="Rhea" id="RHEA-COMP:10686"/>
        <dbReference type="ChEBI" id="CHEBI:15378"/>
        <dbReference type="ChEBI" id="CHEBI:16526"/>
        <dbReference type="ChEBI" id="CHEBI:57332"/>
        <dbReference type="ChEBI" id="CHEBI:57378"/>
        <dbReference type="ChEBI" id="CHEBI:57692"/>
        <dbReference type="ChEBI" id="CHEBI:58307"/>
        <dbReference type="EC" id="1.3.8.6"/>
    </reaction>
</comment>
<dbReference type="Proteomes" id="UP000813444">
    <property type="component" value="Unassembled WGS sequence"/>
</dbReference>
<dbReference type="InterPro" id="IPR036250">
    <property type="entry name" value="AcylCo_DH-like_C"/>
</dbReference>
<dbReference type="Gene3D" id="1.20.140.10">
    <property type="entry name" value="Butyryl-CoA Dehydrogenase, subunit A, domain 3"/>
    <property type="match status" value="1"/>
</dbReference>
<evidence type="ECO:0000256" key="4">
    <source>
        <dbReference type="ARBA" id="ARBA00022630"/>
    </source>
</evidence>
<accession>A0A8K0SZY2</accession>
<comment type="similarity">
    <text evidence="3 13">Belongs to the acyl-CoA dehydrogenase family.</text>
</comment>
<keyword evidence="6" id="KW-0809">Transit peptide</keyword>
<keyword evidence="7 13" id="KW-0560">Oxidoreductase</keyword>
<dbReference type="OrthoDB" id="435240at2759"/>
<dbReference type="AlphaFoldDB" id="A0A8K0SZY2"/>
<evidence type="ECO:0000256" key="11">
    <source>
        <dbReference type="ARBA" id="ARBA00039033"/>
    </source>
</evidence>
<dbReference type="Pfam" id="PF00441">
    <property type="entry name" value="Acyl-CoA_dh_1"/>
    <property type="match status" value="1"/>
</dbReference>
<dbReference type="GO" id="GO:0005743">
    <property type="term" value="C:mitochondrial inner membrane"/>
    <property type="evidence" value="ECO:0007669"/>
    <property type="project" value="TreeGrafter"/>
</dbReference>
<evidence type="ECO:0000256" key="6">
    <source>
        <dbReference type="ARBA" id="ARBA00022946"/>
    </source>
</evidence>
<dbReference type="GO" id="GO:0050660">
    <property type="term" value="F:flavin adenine dinucleotide binding"/>
    <property type="evidence" value="ECO:0007669"/>
    <property type="project" value="InterPro"/>
</dbReference>
<dbReference type="GO" id="GO:0005759">
    <property type="term" value="C:mitochondrial matrix"/>
    <property type="evidence" value="ECO:0007669"/>
    <property type="project" value="UniProtKB-SubCell"/>
</dbReference>
<dbReference type="InterPro" id="IPR013786">
    <property type="entry name" value="AcylCoA_DH/ox_N"/>
</dbReference>
<evidence type="ECO:0000256" key="1">
    <source>
        <dbReference type="ARBA" id="ARBA00001974"/>
    </source>
</evidence>
<dbReference type="Gene3D" id="1.10.540.10">
    <property type="entry name" value="Acyl-CoA dehydrogenase/oxidase, N-terminal domain"/>
    <property type="match status" value="1"/>
</dbReference>
<evidence type="ECO:0000313" key="18">
    <source>
        <dbReference type="Proteomes" id="UP000813444"/>
    </source>
</evidence>
<comment type="pathway">
    <text evidence="10">Amino-acid metabolism; tryptophan metabolism.</text>
</comment>
<evidence type="ECO:0000256" key="9">
    <source>
        <dbReference type="ARBA" id="ARBA00037899"/>
    </source>
</evidence>
<dbReference type="InterPro" id="IPR009100">
    <property type="entry name" value="AcylCoA_DH/oxidase_NM_dom_sf"/>
</dbReference>
<dbReference type="Pfam" id="PF02770">
    <property type="entry name" value="Acyl-CoA_dh_M"/>
    <property type="match status" value="1"/>
</dbReference>
<keyword evidence="18" id="KW-1185">Reference proteome</keyword>
<evidence type="ECO:0000256" key="8">
    <source>
        <dbReference type="ARBA" id="ARBA00023128"/>
    </source>
</evidence>
<dbReference type="PANTHER" id="PTHR42807">
    <property type="entry name" value="GLUTARYL-COA DEHYDROGENASE, MITOCHONDRIAL"/>
    <property type="match status" value="1"/>
</dbReference>
<dbReference type="GO" id="GO:0000062">
    <property type="term" value="F:fatty-acyl-CoA binding"/>
    <property type="evidence" value="ECO:0007669"/>
    <property type="project" value="TreeGrafter"/>
</dbReference>
<dbReference type="Gene3D" id="2.40.110.10">
    <property type="entry name" value="Butyryl-CoA Dehydrogenase, subunit A, domain 2"/>
    <property type="match status" value="1"/>
</dbReference>
<dbReference type="FunFam" id="2.40.110.10:FF:000008">
    <property type="entry name" value="Glutaryl-CoA dehydrogenase, mitochondrial"/>
    <property type="match status" value="1"/>
</dbReference>
<sequence>MFRPILRRGLGSAFARRPAAVRSYASSSNPAFQWEDPLGFKHLLTEEELAISETAERYCQEKMAPRVLEAYRDEHYDQRILEEMGDLGLLGATIQGYGCAGVSSVAGGLITRAVERVDSGYRSAMSVQSSLVMGPIYEFGTEEQKEKFLPEMAKGRLLGAFGLTEPNHGSDPGSMESVAKPHPTKKGYYSLSGAKTWITNSPIADVLLVWAKLQETGKIRGFLVERKDCPPGTLETPAIKNKNGLRASITGMIQLDNCPVPEANMFPDVEGLKGPFSCLNSARYGISLGVMGALEDCIARARTYALERKQFKGNPLARYQLVQKKLADAATDVAYGTLASIQVGRLKDEGKATPEMISMVKRQNCDAALRNARALQEIFGGNAVSDEYHIGRHVANLFVTQTYEGQSDIHSLILGRAITGIQAFV</sequence>
<evidence type="ECO:0000313" key="17">
    <source>
        <dbReference type="EMBL" id="KAH7322751.1"/>
    </source>
</evidence>
<feature type="domain" description="Acyl-CoA dehydrogenase/oxidase N-terminal" evidence="16">
    <location>
        <begin position="45"/>
        <end position="155"/>
    </location>
</feature>
<evidence type="ECO:0000259" key="14">
    <source>
        <dbReference type="Pfam" id="PF00441"/>
    </source>
</evidence>
<dbReference type="InterPro" id="IPR037069">
    <property type="entry name" value="AcylCoA_DH/ox_N_sf"/>
</dbReference>
<dbReference type="EMBL" id="JAGPNK010000004">
    <property type="protein sequence ID" value="KAH7322751.1"/>
    <property type="molecule type" value="Genomic_DNA"/>
</dbReference>
<evidence type="ECO:0000259" key="16">
    <source>
        <dbReference type="Pfam" id="PF02771"/>
    </source>
</evidence>
<proteinExistence type="inferred from homology"/>
<protein>
    <recommendedName>
        <fullName evidence="11">glutaryl-CoA dehydrogenase (ETF)</fullName>
        <ecNumber evidence="11">1.3.8.6</ecNumber>
    </recommendedName>
</protein>
<organism evidence="17 18">
    <name type="scientific">Stachybotrys elegans</name>
    <dbReference type="NCBI Taxonomy" id="80388"/>
    <lineage>
        <taxon>Eukaryota</taxon>
        <taxon>Fungi</taxon>
        <taxon>Dikarya</taxon>
        <taxon>Ascomycota</taxon>
        <taxon>Pezizomycotina</taxon>
        <taxon>Sordariomycetes</taxon>
        <taxon>Hypocreomycetidae</taxon>
        <taxon>Hypocreales</taxon>
        <taxon>Stachybotryaceae</taxon>
        <taxon>Stachybotrys</taxon>
    </lineage>
</organism>
<evidence type="ECO:0000256" key="7">
    <source>
        <dbReference type="ARBA" id="ARBA00023002"/>
    </source>
</evidence>
<name>A0A8K0SZY2_9HYPO</name>
<comment type="pathway">
    <text evidence="9">Amino-acid metabolism; lysine degradation.</text>
</comment>
<dbReference type="GO" id="GO:0033539">
    <property type="term" value="P:fatty acid beta-oxidation using acyl-CoA dehydrogenase"/>
    <property type="evidence" value="ECO:0007669"/>
    <property type="project" value="TreeGrafter"/>
</dbReference>
<dbReference type="FunFam" id="1.10.540.10:FF:000003">
    <property type="entry name" value="glutaryl-CoA dehydrogenase, mitochondrial"/>
    <property type="match status" value="1"/>
</dbReference>
<comment type="cofactor">
    <cofactor evidence="1 13">
        <name>FAD</name>
        <dbReference type="ChEBI" id="CHEBI:57692"/>
    </cofactor>
</comment>
<dbReference type="InterPro" id="IPR009075">
    <property type="entry name" value="AcylCo_DH/oxidase_C"/>
</dbReference>
<dbReference type="Pfam" id="PF02771">
    <property type="entry name" value="Acyl-CoA_dh_N"/>
    <property type="match status" value="1"/>
</dbReference>
<dbReference type="InterPro" id="IPR052033">
    <property type="entry name" value="Glutaryl-CoA_DH_mitochondrial"/>
</dbReference>
<dbReference type="SUPFAM" id="SSF56645">
    <property type="entry name" value="Acyl-CoA dehydrogenase NM domain-like"/>
    <property type="match status" value="1"/>
</dbReference>
<evidence type="ECO:0000256" key="10">
    <source>
        <dbReference type="ARBA" id="ARBA00037927"/>
    </source>
</evidence>
<dbReference type="CDD" id="cd01151">
    <property type="entry name" value="GCD"/>
    <property type="match status" value="1"/>
</dbReference>
<evidence type="ECO:0000256" key="3">
    <source>
        <dbReference type="ARBA" id="ARBA00009347"/>
    </source>
</evidence>
<dbReference type="GO" id="GO:0046949">
    <property type="term" value="P:fatty-acyl-CoA biosynthetic process"/>
    <property type="evidence" value="ECO:0007669"/>
    <property type="project" value="TreeGrafter"/>
</dbReference>
<reference evidence="17" key="1">
    <citation type="journal article" date="2021" name="Nat. Commun.">
        <title>Genetic determinants of endophytism in the Arabidopsis root mycobiome.</title>
        <authorList>
            <person name="Mesny F."/>
            <person name="Miyauchi S."/>
            <person name="Thiergart T."/>
            <person name="Pickel B."/>
            <person name="Atanasova L."/>
            <person name="Karlsson M."/>
            <person name="Huettel B."/>
            <person name="Barry K.W."/>
            <person name="Haridas S."/>
            <person name="Chen C."/>
            <person name="Bauer D."/>
            <person name="Andreopoulos W."/>
            <person name="Pangilinan J."/>
            <person name="LaButti K."/>
            <person name="Riley R."/>
            <person name="Lipzen A."/>
            <person name="Clum A."/>
            <person name="Drula E."/>
            <person name="Henrissat B."/>
            <person name="Kohler A."/>
            <person name="Grigoriev I.V."/>
            <person name="Martin F.M."/>
            <person name="Hacquard S."/>
        </authorList>
    </citation>
    <scope>NUCLEOTIDE SEQUENCE</scope>
    <source>
        <strain evidence="17">MPI-CAGE-CH-0235</strain>
    </source>
</reference>
<evidence type="ECO:0000256" key="12">
    <source>
        <dbReference type="ARBA" id="ARBA00049493"/>
    </source>
</evidence>
<dbReference type="FunFam" id="1.20.140.10:FF:000006">
    <property type="entry name" value="Glutaryl-CoA dehydrogenase, mitochondrial"/>
    <property type="match status" value="1"/>
</dbReference>
<comment type="subcellular location">
    <subcellularLocation>
        <location evidence="2">Mitochondrion matrix</location>
    </subcellularLocation>
</comment>
<comment type="caution">
    <text evidence="17">The sequence shown here is derived from an EMBL/GenBank/DDBJ whole genome shotgun (WGS) entry which is preliminary data.</text>
</comment>
<keyword evidence="5 13" id="KW-0274">FAD</keyword>
<dbReference type="GO" id="GO:0004361">
    <property type="term" value="F:glutaryl-CoA dehydrogenase activity"/>
    <property type="evidence" value="ECO:0007669"/>
    <property type="project" value="UniProtKB-EC"/>
</dbReference>
<dbReference type="SUPFAM" id="SSF47203">
    <property type="entry name" value="Acyl-CoA dehydrogenase C-terminal domain-like"/>
    <property type="match status" value="1"/>
</dbReference>
<evidence type="ECO:0000256" key="5">
    <source>
        <dbReference type="ARBA" id="ARBA00022827"/>
    </source>
</evidence>
<evidence type="ECO:0000256" key="2">
    <source>
        <dbReference type="ARBA" id="ARBA00004305"/>
    </source>
</evidence>
<evidence type="ECO:0000256" key="13">
    <source>
        <dbReference type="RuleBase" id="RU362125"/>
    </source>
</evidence>
<feature type="domain" description="Acyl-CoA dehydrogenase/oxidase C-terminal" evidence="14">
    <location>
        <begin position="276"/>
        <end position="418"/>
    </location>
</feature>
<dbReference type="EC" id="1.3.8.6" evidence="11"/>
<gene>
    <name evidence="17" type="ORF">B0I35DRAFT_350863</name>
</gene>